<dbReference type="EMBL" id="CAACVI010000045">
    <property type="protein sequence ID" value="VEN74959.1"/>
    <property type="molecule type" value="Genomic_DNA"/>
</dbReference>
<dbReference type="InterPro" id="IPR007711">
    <property type="entry name" value="HigB-1"/>
</dbReference>
<keyword evidence="1" id="KW-0378">Hydrolase</keyword>
<reference evidence="1" key="1">
    <citation type="submission" date="2019-01" db="EMBL/GenBank/DDBJ databases">
        <authorList>
            <consortium name="Genoscope - CEA"/>
            <person name="William W."/>
        </authorList>
    </citation>
    <scope>NUCLEOTIDE SEQUENCE</scope>
    <source>
        <strain evidence="1">CR-1</strain>
    </source>
</reference>
<dbReference type="EC" id="3.1.-.-" evidence="1"/>
<dbReference type="Gene3D" id="3.30.2310.20">
    <property type="entry name" value="RelE-like"/>
    <property type="match status" value="1"/>
</dbReference>
<dbReference type="SUPFAM" id="SSF143011">
    <property type="entry name" value="RelE-like"/>
    <property type="match status" value="1"/>
</dbReference>
<accession>A0A484HI51</accession>
<sequence>MIKSFKHKGLEIFFYDGIKKGIRPEHADKISRILDRLNAANDIMDMNYPGSYLHKLSGKLKNQFSVRVSKNWRIFFKFMDGDAYVVDYDDYH</sequence>
<protein>
    <submittedName>
        <fullName evidence="1">Endoribonuclease HigB</fullName>
        <ecNumber evidence="1">3.1.-.-</ecNumber>
    </submittedName>
</protein>
<evidence type="ECO:0000313" key="1">
    <source>
        <dbReference type="EMBL" id="VEN74959.1"/>
    </source>
</evidence>
<dbReference type="PANTHER" id="PTHR40266">
    <property type="entry name" value="TOXIN HIGB-1"/>
    <property type="match status" value="1"/>
</dbReference>
<dbReference type="GO" id="GO:0016787">
    <property type="term" value="F:hydrolase activity"/>
    <property type="evidence" value="ECO:0007669"/>
    <property type="project" value="UniProtKB-KW"/>
</dbReference>
<proteinExistence type="predicted"/>
<dbReference type="Pfam" id="PF05015">
    <property type="entry name" value="HigB-like_toxin"/>
    <property type="match status" value="1"/>
</dbReference>
<organism evidence="1">
    <name type="scientific">uncultured Desulfobacteraceae bacterium</name>
    <dbReference type="NCBI Taxonomy" id="218296"/>
    <lineage>
        <taxon>Bacteria</taxon>
        <taxon>Pseudomonadati</taxon>
        <taxon>Thermodesulfobacteriota</taxon>
        <taxon>Desulfobacteria</taxon>
        <taxon>Desulfobacterales</taxon>
        <taxon>Desulfobacteraceae</taxon>
        <taxon>environmental samples</taxon>
    </lineage>
</organism>
<dbReference type="AlphaFoldDB" id="A0A484HI51"/>
<dbReference type="InterPro" id="IPR035093">
    <property type="entry name" value="RelE/ParE_toxin_dom_sf"/>
</dbReference>
<name>A0A484HI51_9BACT</name>
<dbReference type="PANTHER" id="PTHR40266:SF2">
    <property type="entry name" value="TOXIN HIGB-1"/>
    <property type="match status" value="1"/>
</dbReference>
<gene>
    <name evidence="1" type="primary">higB</name>
    <name evidence="1" type="ORF">EPICR_50240</name>
</gene>